<name>A0AAD9MP21_PROWI</name>
<keyword evidence="3" id="KW-1185">Reference proteome</keyword>
<evidence type="ECO:0000313" key="2">
    <source>
        <dbReference type="EMBL" id="KAK2080131.1"/>
    </source>
</evidence>
<reference evidence="2" key="1">
    <citation type="submission" date="2021-01" db="EMBL/GenBank/DDBJ databases">
        <authorList>
            <person name="Eckstrom K.M.E."/>
        </authorList>
    </citation>
    <scope>NUCLEOTIDE SEQUENCE</scope>
    <source>
        <strain evidence="2">UVCC 0001</strain>
    </source>
</reference>
<evidence type="ECO:0000256" key="1">
    <source>
        <dbReference type="SAM" id="MobiDB-lite"/>
    </source>
</evidence>
<comment type="caution">
    <text evidence="2">The sequence shown here is derived from an EMBL/GenBank/DDBJ whole genome shotgun (WGS) entry which is preliminary data.</text>
</comment>
<dbReference type="EMBL" id="JASFZW010000002">
    <property type="protein sequence ID" value="KAK2080131.1"/>
    <property type="molecule type" value="Genomic_DNA"/>
</dbReference>
<feature type="region of interest" description="Disordered" evidence="1">
    <location>
        <begin position="632"/>
        <end position="675"/>
    </location>
</feature>
<evidence type="ECO:0000313" key="3">
    <source>
        <dbReference type="Proteomes" id="UP001255856"/>
    </source>
</evidence>
<gene>
    <name evidence="2" type="ORF">QBZ16_002527</name>
</gene>
<accession>A0AAD9MP21</accession>
<dbReference type="Proteomes" id="UP001255856">
    <property type="component" value="Unassembled WGS sequence"/>
</dbReference>
<dbReference type="Gene3D" id="2.130.10.10">
    <property type="entry name" value="YVTN repeat-like/Quinoprotein amine dehydrogenase"/>
    <property type="match status" value="1"/>
</dbReference>
<protein>
    <submittedName>
        <fullName evidence="2">Uncharacterized protein</fullName>
    </submittedName>
</protein>
<feature type="region of interest" description="Disordered" evidence="1">
    <location>
        <begin position="1"/>
        <end position="21"/>
    </location>
</feature>
<feature type="compositionally biased region" description="Low complexity" evidence="1">
    <location>
        <begin position="655"/>
        <end position="664"/>
    </location>
</feature>
<organism evidence="2 3">
    <name type="scientific">Prototheca wickerhamii</name>
    <dbReference type="NCBI Taxonomy" id="3111"/>
    <lineage>
        <taxon>Eukaryota</taxon>
        <taxon>Viridiplantae</taxon>
        <taxon>Chlorophyta</taxon>
        <taxon>core chlorophytes</taxon>
        <taxon>Trebouxiophyceae</taxon>
        <taxon>Chlorellales</taxon>
        <taxon>Chlorellaceae</taxon>
        <taxon>Prototheca</taxon>
    </lineage>
</organism>
<dbReference type="InterPro" id="IPR015943">
    <property type="entry name" value="WD40/YVTN_repeat-like_dom_sf"/>
</dbReference>
<proteinExistence type="predicted"/>
<sequence>MTDSGSLQDRPFPRTKLGNSGRLLGPGPVACAAARVERGSLRVLIQGPRGTGCVACSFSEAREGDGAGDRADDVRVRRTPVSVWPLAGDEAEERQADGGVCGADAVSCEALVAYPTESRVLRLGTEGDAGRGGEAAAWSPGGWLDALSTDECTLALGQSAAARPATVQVTPSCVRVLCPSDGRASCARDRRVLWLEPGEGSDKLASGDVASSDTHPWHVEAQIRCPSEICCFAAAPSAAGACGDLHAAWATRDQTLTLLSGDRATQTWSIRPVLRQMVCHRNKPWIEDLGAPPHSLALVPRPGGAGLLCLLGLRSGRLLVLEVGEGAPAAAQEDDSWLTEEAESDARPPASPLWLRAQTLFSLGSEPVELLADPPGIANVPAGQLPVACAVCSGVHVVLAPETGPGAVRSLSLGLDAVRLLSRASAPGVRSDAFLAFSADGEVTVSRLSGPCWERWEGLDAGARPGVRAEQALAAVSVWSGPLAGEEVVVSAASWHNGRAGRFGGARRVSLRQRSVLKLQRRAPGTLALAVARAPGGPKLLVALDENLLGLEFDEERGAFDRLRSIRLSDPICHLAVSGEWAVAGTSTGDIVLVRLARHSAGFRRVAAARLPRPASAIAIVSAPEEFAREAEQAASATALRSDDGPDAMAESSGADLARAADSSPPAPPAQREPEGGDEIYLPLVVAATEWGQLSLFEASATASGSIALERASTLAAGGAVRALVCPGFADAGCKQHGVVAFFSAGSVAVVKPVVGTEFESLRLIESAIACHLWPRGAAAANPVGLVADASMVSGDLLEHFLSLAPRDQAAIAHAVSVSAFALTTFIQEQLCDLSRP</sequence>
<dbReference type="AlphaFoldDB" id="A0AAD9MP21"/>